<dbReference type="InterPro" id="IPR001320">
    <property type="entry name" value="Iontro_rcpt_C"/>
</dbReference>
<evidence type="ECO:0000313" key="7">
    <source>
        <dbReference type="Proteomes" id="UP000278475"/>
    </source>
</evidence>
<organism evidence="6 7">
    <name type="scientific">Thermoproteota archaeon</name>
    <dbReference type="NCBI Taxonomy" id="2056631"/>
    <lineage>
        <taxon>Archaea</taxon>
        <taxon>Thermoproteota</taxon>
    </lineage>
</organism>
<accession>A0A497EJD3</accession>
<feature type="domain" description="Ionotropic glutamate receptor C-terminal" evidence="5">
    <location>
        <begin position="34"/>
        <end position="259"/>
    </location>
</feature>
<dbReference type="CDD" id="cd13624">
    <property type="entry name" value="PBP2_Arg_Lys_His"/>
    <property type="match status" value="1"/>
</dbReference>
<protein>
    <submittedName>
        <fullName evidence="6">Basic amino acid ABC transporter substrate-binding protein</fullName>
    </submittedName>
</protein>
<evidence type="ECO:0000259" key="5">
    <source>
        <dbReference type="SMART" id="SM00079"/>
    </source>
</evidence>
<comment type="caution">
    <text evidence="6">The sequence shown here is derived from an EMBL/GenBank/DDBJ whole genome shotgun (WGS) entry which is preliminary data.</text>
</comment>
<keyword evidence="3" id="KW-0812">Transmembrane</keyword>
<dbReference type="Gene3D" id="3.40.190.10">
    <property type="entry name" value="Periplasmic binding protein-like II"/>
    <property type="match status" value="2"/>
</dbReference>
<evidence type="ECO:0000256" key="3">
    <source>
        <dbReference type="SAM" id="Phobius"/>
    </source>
</evidence>
<feature type="domain" description="Solute-binding protein family 3/N-terminal" evidence="4">
    <location>
        <begin position="34"/>
        <end position="259"/>
    </location>
</feature>
<keyword evidence="3" id="KW-0472">Membrane</keyword>
<dbReference type="GO" id="GO:0016020">
    <property type="term" value="C:membrane"/>
    <property type="evidence" value="ECO:0007669"/>
    <property type="project" value="InterPro"/>
</dbReference>
<evidence type="ECO:0000259" key="4">
    <source>
        <dbReference type="SMART" id="SM00062"/>
    </source>
</evidence>
<dbReference type="EMBL" id="QMQV01000219">
    <property type="protein sequence ID" value="RLE45928.1"/>
    <property type="molecule type" value="Genomic_DNA"/>
</dbReference>
<dbReference type="PANTHER" id="PTHR35936">
    <property type="entry name" value="MEMBRANE-BOUND LYTIC MUREIN TRANSGLYCOSYLASE F"/>
    <property type="match status" value="1"/>
</dbReference>
<dbReference type="AlphaFoldDB" id="A0A497EJD3"/>
<gene>
    <name evidence="6" type="ORF">DRJ31_10615</name>
</gene>
<evidence type="ECO:0000256" key="2">
    <source>
        <dbReference type="ARBA" id="ARBA00022729"/>
    </source>
</evidence>
<keyword evidence="3" id="KW-1133">Transmembrane helix</keyword>
<evidence type="ECO:0000256" key="1">
    <source>
        <dbReference type="ARBA" id="ARBA00004196"/>
    </source>
</evidence>
<dbReference type="InterPro" id="IPR001638">
    <property type="entry name" value="Solute-binding_3/MltF_N"/>
</dbReference>
<proteinExistence type="predicted"/>
<dbReference type="InterPro" id="IPR018313">
    <property type="entry name" value="SBP_3_CS"/>
</dbReference>
<comment type="subcellular location">
    <subcellularLocation>
        <location evidence="1">Cell envelope</location>
    </subcellularLocation>
</comment>
<dbReference type="SUPFAM" id="SSF53850">
    <property type="entry name" value="Periplasmic binding protein-like II"/>
    <property type="match status" value="1"/>
</dbReference>
<dbReference type="PANTHER" id="PTHR35936:SF17">
    <property type="entry name" value="ARGININE-BINDING EXTRACELLULAR PROTEIN ARTP"/>
    <property type="match status" value="1"/>
</dbReference>
<reference evidence="6 7" key="1">
    <citation type="submission" date="2018-06" db="EMBL/GenBank/DDBJ databases">
        <title>Extensive metabolic versatility and redundancy in microbially diverse, dynamic hydrothermal sediments.</title>
        <authorList>
            <person name="Dombrowski N."/>
            <person name="Teske A."/>
            <person name="Baker B.J."/>
        </authorList>
    </citation>
    <scope>NUCLEOTIDE SEQUENCE [LARGE SCALE GENOMIC DNA]</scope>
    <source>
        <strain evidence="6">B66_G16</strain>
    </source>
</reference>
<sequence>MSKNILILILGILVIVGGLLVYTFVMAPSTEKKVLKVGTSADFPPFEYIDNETGEIVGFDIELIKELAKSIGYDEVEIVNMQFDALIPALDRGDVDVVIAGMTITAERQQIVDFTNPYWEADQSILVKKNGGYNPQTVSDLNGHTIGVQSGTTGEWLIDELISNGTLTNVDVRRYPSFVHAVTDLVNGQIDAVIIDKPAAQQFTKQYNVEVSAVVKTGEKYGIAVKKGRTELLNKLNSALQAFMGSDKWNSLVNKYFGS</sequence>
<feature type="transmembrane region" description="Helical" evidence="3">
    <location>
        <begin position="6"/>
        <end position="27"/>
    </location>
</feature>
<evidence type="ECO:0000313" key="6">
    <source>
        <dbReference type="EMBL" id="RLE45928.1"/>
    </source>
</evidence>
<dbReference type="SMART" id="SM00062">
    <property type="entry name" value="PBPb"/>
    <property type="match status" value="1"/>
</dbReference>
<name>A0A497EJD3_9CREN</name>
<dbReference type="Proteomes" id="UP000278475">
    <property type="component" value="Unassembled WGS sequence"/>
</dbReference>
<dbReference type="PROSITE" id="PS01039">
    <property type="entry name" value="SBP_BACTERIAL_3"/>
    <property type="match status" value="1"/>
</dbReference>
<keyword evidence="2" id="KW-0732">Signal</keyword>
<dbReference type="SMART" id="SM00079">
    <property type="entry name" value="PBPe"/>
    <property type="match status" value="1"/>
</dbReference>
<dbReference type="Pfam" id="PF00497">
    <property type="entry name" value="SBP_bac_3"/>
    <property type="match status" value="1"/>
</dbReference>
<dbReference type="GO" id="GO:0015276">
    <property type="term" value="F:ligand-gated monoatomic ion channel activity"/>
    <property type="evidence" value="ECO:0007669"/>
    <property type="project" value="InterPro"/>
</dbReference>